<evidence type="ECO:0000256" key="5">
    <source>
        <dbReference type="ARBA" id="ARBA00022692"/>
    </source>
</evidence>
<evidence type="ECO:0000256" key="10">
    <source>
        <dbReference type="ARBA" id="ARBA00023201"/>
    </source>
</evidence>
<comment type="caution">
    <text evidence="13">The sequence shown here is derived from an EMBL/GenBank/DDBJ whole genome shotgun (WGS) entry which is preliminary data.</text>
</comment>
<keyword evidence="7" id="KW-0915">Sodium</keyword>
<sequence>MDANAPDNSQKLLNTWDYVIFALSIAISLGIGVYYAIVNKWKNNTEEYLVGGRSMSFAPTAISTMVSFQSAITMLGIPAESYCFGLQYIWYSMGMCASTLIFADLVVNVLYPLKLTSVYEYLGLRFESKAVRLLGSGIGTFSNMIYMGLVSFAPAVALEAVTGYPVWNSIIVTTIAAVIYTSIGGLKAVIWTDVFQSCVMMSMVFVILIKGTISVGGPKQVWDIAQSSGRMNFWNFDPDPTVRHTFWNLVIGSFWGGLNYLMNNSSVQRISCTKTASEAKRFLRLL</sequence>
<comment type="subcellular location">
    <subcellularLocation>
        <location evidence="1">Cell membrane</location>
        <topology evidence="1">Multi-pass membrane protein</topology>
    </subcellularLocation>
</comment>
<evidence type="ECO:0008006" key="15">
    <source>
        <dbReference type="Google" id="ProtNLM"/>
    </source>
</evidence>
<name>A0A3S0ZZP9_ELYCH</name>
<reference evidence="13 14" key="1">
    <citation type="submission" date="2019-01" db="EMBL/GenBank/DDBJ databases">
        <title>A draft genome assembly of the solar-powered sea slug Elysia chlorotica.</title>
        <authorList>
            <person name="Cai H."/>
            <person name="Li Q."/>
            <person name="Fang X."/>
            <person name="Li J."/>
            <person name="Curtis N.E."/>
            <person name="Altenburger A."/>
            <person name="Shibata T."/>
            <person name="Feng M."/>
            <person name="Maeda T."/>
            <person name="Schwartz J.A."/>
            <person name="Shigenobu S."/>
            <person name="Lundholm N."/>
            <person name="Nishiyama T."/>
            <person name="Yang H."/>
            <person name="Hasebe M."/>
            <person name="Li S."/>
            <person name="Pierce S.K."/>
            <person name="Wang J."/>
        </authorList>
    </citation>
    <scope>NUCLEOTIDE SEQUENCE [LARGE SCALE GENOMIC DNA]</scope>
    <source>
        <strain evidence="13">EC2010</strain>
        <tissue evidence="13">Whole organism of an adult</tissue>
    </source>
</reference>
<evidence type="ECO:0000256" key="6">
    <source>
        <dbReference type="ARBA" id="ARBA00022989"/>
    </source>
</evidence>
<dbReference type="GO" id="GO:0005886">
    <property type="term" value="C:plasma membrane"/>
    <property type="evidence" value="ECO:0007669"/>
    <property type="project" value="UniProtKB-SubCell"/>
</dbReference>
<dbReference type="GO" id="GO:0006814">
    <property type="term" value="P:sodium ion transport"/>
    <property type="evidence" value="ECO:0007669"/>
    <property type="project" value="UniProtKB-KW"/>
</dbReference>
<keyword evidence="3" id="KW-0813">Transport</keyword>
<feature type="transmembrane region" description="Helical" evidence="12">
    <location>
        <begin position="190"/>
        <end position="209"/>
    </location>
</feature>
<evidence type="ECO:0000256" key="3">
    <source>
        <dbReference type="ARBA" id="ARBA00022448"/>
    </source>
</evidence>
<keyword evidence="5 12" id="KW-0812">Transmembrane</keyword>
<feature type="transmembrane region" description="Helical" evidence="12">
    <location>
        <begin position="89"/>
        <end position="113"/>
    </location>
</feature>
<dbReference type="Pfam" id="PF00474">
    <property type="entry name" value="SSF"/>
    <property type="match status" value="1"/>
</dbReference>
<feature type="transmembrane region" description="Helical" evidence="12">
    <location>
        <begin position="18"/>
        <end position="37"/>
    </location>
</feature>
<feature type="transmembrane region" description="Helical" evidence="12">
    <location>
        <begin position="57"/>
        <end position="77"/>
    </location>
</feature>
<feature type="transmembrane region" description="Helical" evidence="12">
    <location>
        <begin position="133"/>
        <end position="158"/>
    </location>
</feature>
<organism evidence="13 14">
    <name type="scientific">Elysia chlorotica</name>
    <name type="common">Eastern emerald elysia</name>
    <name type="synonym">Sea slug</name>
    <dbReference type="NCBI Taxonomy" id="188477"/>
    <lineage>
        <taxon>Eukaryota</taxon>
        <taxon>Metazoa</taxon>
        <taxon>Spiralia</taxon>
        <taxon>Lophotrochozoa</taxon>
        <taxon>Mollusca</taxon>
        <taxon>Gastropoda</taxon>
        <taxon>Heterobranchia</taxon>
        <taxon>Euthyneura</taxon>
        <taxon>Panpulmonata</taxon>
        <taxon>Sacoglossa</taxon>
        <taxon>Placobranchoidea</taxon>
        <taxon>Plakobranchidae</taxon>
        <taxon>Elysia</taxon>
    </lineage>
</organism>
<evidence type="ECO:0000313" key="14">
    <source>
        <dbReference type="Proteomes" id="UP000271974"/>
    </source>
</evidence>
<accession>A0A3S0ZZP9</accession>
<feature type="transmembrane region" description="Helical" evidence="12">
    <location>
        <begin position="164"/>
        <end position="183"/>
    </location>
</feature>
<keyword evidence="9 12" id="KW-0472">Membrane</keyword>
<evidence type="ECO:0000256" key="11">
    <source>
        <dbReference type="RuleBase" id="RU362091"/>
    </source>
</evidence>
<proteinExistence type="inferred from homology"/>
<dbReference type="Proteomes" id="UP000271974">
    <property type="component" value="Unassembled WGS sequence"/>
</dbReference>
<keyword evidence="4" id="KW-1003">Cell membrane</keyword>
<dbReference type="GO" id="GO:0015293">
    <property type="term" value="F:symporter activity"/>
    <property type="evidence" value="ECO:0007669"/>
    <property type="project" value="TreeGrafter"/>
</dbReference>
<evidence type="ECO:0000256" key="9">
    <source>
        <dbReference type="ARBA" id="ARBA00023136"/>
    </source>
</evidence>
<dbReference type="PANTHER" id="PTHR42985:SF40">
    <property type="entry name" value="LD47995P-RELATED"/>
    <property type="match status" value="1"/>
</dbReference>
<dbReference type="PROSITE" id="PS50283">
    <property type="entry name" value="NA_SOLUT_SYMP_3"/>
    <property type="match status" value="1"/>
</dbReference>
<dbReference type="EMBL" id="RQTK01000041">
    <property type="protein sequence ID" value="RUS90059.1"/>
    <property type="molecule type" value="Genomic_DNA"/>
</dbReference>
<dbReference type="STRING" id="188477.A0A3S0ZZP9"/>
<comment type="similarity">
    <text evidence="2 11">Belongs to the sodium:solute symporter (SSF) (TC 2.A.21) family.</text>
</comment>
<keyword evidence="10" id="KW-0739">Sodium transport</keyword>
<keyword evidence="8" id="KW-0406">Ion transport</keyword>
<dbReference type="InterPro" id="IPR038377">
    <property type="entry name" value="Na/Glc_symporter_sf"/>
</dbReference>
<protein>
    <recommendedName>
        <fullName evidence="15">Sodium-coupled monocarboxylate transporter 1</fullName>
    </recommendedName>
</protein>
<dbReference type="Gene3D" id="1.20.1730.10">
    <property type="entry name" value="Sodium/glucose cotransporter"/>
    <property type="match status" value="1"/>
</dbReference>
<keyword evidence="6 12" id="KW-1133">Transmembrane helix</keyword>
<evidence type="ECO:0000256" key="7">
    <source>
        <dbReference type="ARBA" id="ARBA00023053"/>
    </source>
</evidence>
<dbReference type="InterPro" id="IPR051163">
    <property type="entry name" value="Sodium:Solute_Symporter_SSF"/>
</dbReference>
<feature type="transmembrane region" description="Helical" evidence="12">
    <location>
        <begin position="245"/>
        <end position="262"/>
    </location>
</feature>
<dbReference type="PANTHER" id="PTHR42985">
    <property type="entry name" value="SODIUM-COUPLED MONOCARBOXYLATE TRANSPORTER"/>
    <property type="match status" value="1"/>
</dbReference>
<dbReference type="OrthoDB" id="6147748at2759"/>
<dbReference type="InterPro" id="IPR001734">
    <property type="entry name" value="Na/solute_symporter"/>
</dbReference>
<dbReference type="AlphaFoldDB" id="A0A3S0ZZP9"/>
<evidence type="ECO:0000256" key="8">
    <source>
        <dbReference type="ARBA" id="ARBA00023065"/>
    </source>
</evidence>
<evidence type="ECO:0000256" key="12">
    <source>
        <dbReference type="SAM" id="Phobius"/>
    </source>
</evidence>
<keyword evidence="14" id="KW-1185">Reference proteome</keyword>
<evidence type="ECO:0000256" key="4">
    <source>
        <dbReference type="ARBA" id="ARBA00022475"/>
    </source>
</evidence>
<evidence type="ECO:0000313" key="13">
    <source>
        <dbReference type="EMBL" id="RUS90059.1"/>
    </source>
</evidence>
<gene>
    <name evidence="13" type="ORF">EGW08_002172</name>
</gene>
<evidence type="ECO:0000256" key="2">
    <source>
        <dbReference type="ARBA" id="ARBA00006434"/>
    </source>
</evidence>
<evidence type="ECO:0000256" key="1">
    <source>
        <dbReference type="ARBA" id="ARBA00004651"/>
    </source>
</evidence>